<keyword evidence="3" id="KW-1185">Reference proteome</keyword>
<protein>
    <submittedName>
        <fullName evidence="2">Uncharacterized protein</fullName>
    </submittedName>
</protein>
<accession>A0A1R2BD67</accession>
<dbReference type="AlphaFoldDB" id="A0A1R2BD67"/>
<gene>
    <name evidence="2" type="ORF">SteCoe_26313</name>
</gene>
<sequence length="405" mass="47265">MEDLSFSLVLQIISGRQCNLPIIPTYIILDNKPISFASIKDDKLHIAHAQIKNLKDLFCKILNDCIYRTKLFLIEPILCYVITKKDRYRLKEKDIKDQIDQNTIKHIQYVQISRPHSEDYEICYILRLEYTKSYYASHFHKLIGHEKQLFFDSRIFEYTTDIANMIMSIIENHLKKRIIILEIEFLEDIDRRIWISHVREVKVVEPILCMHYIVKTPDDLKSIPVKIPSVSKFITLSKGQHIIQHKNQAKPPIDYTFVKGHIRNKKSNIELDLSIKIPEEIASEAPGESFTRNLFRTLSIKRGSIKSSTPRPRASSRPDSHKIQEIRDEVARKMGIKSKSKPKGIIGLLSMEMQKKVRRSMSDSNIVEEEKKTKLRRGNPKSRLVLKEGTPSRIKSSSPRYLMSK</sequence>
<dbReference type="OrthoDB" id="323896at2759"/>
<evidence type="ECO:0000256" key="1">
    <source>
        <dbReference type="SAM" id="MobiDB-lite"/>
    </source>
</evidence>
<evidence type="ECO:0000313" key="3">
    <source>
        <dbReference type="Proteomes" id="UP000187209"/>
    </source>
</evidence>
<feature type="region of interest" description="Disordered" evidence="1">
    <location>
        <begin position="357"/>
        <end position="405"/>
    </location>
</feature>
<proteinExistence type="predicted"/>
<reference evidence="2 3" key="1">
    <citation type="submission" date="2016-11" db="EMBL/GenBank/DDBJ databases">
        <title>The macronuclear genome of Stentor coeruleus: a giant cell with tiny introns.</title>
        <authorList>
            <person name="Slabodnick M."/>
            <person name="Ruby J.G."/>
            <person name="Reiff S.B."/>
            <person name="Swart E.C."/>
            <person name="Gosai S."/>
            <person name="Prabakaran S."/>
            <person name="Witkowska E."/>
            <person name="Larue G.E."/>
            <person name="Fisher S."/>
            <person name="Freeman R.M."/>
            <person name="Gunawardena J."/>
            <person name="Chu W."/>
            <person name="Stover N.A."/>
            <person name="Gregory B.D."/>
            <person name="Nowacki M."/>
            <person name="Derisi J."/>
            <person name="Roy S.W."/>
            <person name="Marshall W.F."/>
            <person name="Sood P."/>
        </authorList>
    </citation>
    <scope>NUCLEOTIDE SEQUENCE [LARGE SCALE GENOMIC DNA]</scope>
    <source>
        <strain evidence="2">WM001</strain>
    </source>
</reference>
<comment type="caution">
    <text evidence="2">The sequence shown here is derived from an EMBL/GenBank/DDBJ whole genome shotgun (WGS) entry which is preliminary data.</text>
</comment>
<dbReference type="Proteomes" id="UP000187209">
    <property type="component" value="Unassembled WGS sequence"/>
</dbReference>
<dbReference type="EMBL" id="MPUH01000734">
    <property type="protein sequence ID" value="OMJ74703.1"/>
    <property type="molecule type" value="Genomic_DNA"/>
</dbReference>
<evidence type="ECO:0000313" key="2">
    <source>
        <dbReference type="EMBL" id="OMJ74703.1"/>
    </source>
</evidence>
<organism evidence="2 3">
    <name type="scientific">Stentor coeruleus</name>
    <dbReference type="NCBI Taxonomy" id="5963"/>
    <lineage>
        <taxon>Eukaryota</taxon>
        <taxon>Sar</taxon>
        <taxon>Alveolata</taxon>
        <taxon>Ciliophora</taxon>
        <taxon>Postciliodesmatophora</taxon>
        <taxon>Heterotrichea</taxon>
        <taxon>Heterotrichida</taxon>
        <taxon>Stentoridae</taxon>
        <taxon>Stentor</taxon>
    </lineage>
</organism>
<feature type="region of interest" description="Disordered" evidence="1">
    <location>
        <begin position="301"/>
        <end position="322"/>
    </location>
</feature>
<name>A0A1R2BD67_9CILI</name>